<reference evidence="2" key="1">
    <citation type="journal article" date="2013" name="Genome">
        <title>Draft Genome Sequence of Geobacillus kaustophilus GBlys, a Lysogenic Strain with Bacteriophage phiOH2.</title>
        <authorList>
            <person name="Doi K."/>
            <person name="Mori K."/>
            <person name="Martono H."/>
            <person name="Nagayoshi Y."/>
            <person name="Fujino Y."/>
            <person name="Tashiro K."/>
            <person name="Kuhara S."/>
            <person name="Ohshima T."/>
        </authorList>
    </citation>
    <scope>NUCLEOTIDE SEQUENCE [LARGE SCALE GENOMIC DNA]</scope>
    <source>
        <strain evidence="2">GBlys</strain>
    </source>
</reference>
<evidence type="ECO:0008006" key="3">
    <source>
        <dbReference type="Google" id="ProtNLM"/>
    </source>
</evidence>
<dbReference type="AlphaFoldDB" id="U2X3T5"/>
<name>U2X3T5_GEOKU</name>
<accession>U2X3T5</accession>
<proteinExistence type="predicted"/>
<dbReference type="Proteomes" id="UP000016424">
    <property type="component" value="Unassembled WGS sequence"/>
</dbReference>
<evidence type="ECO:0000313" key="1">
    <source>
        <dbReference type="EMBL" id="GAD13262.1"/>
    </source>
</evidence>
<dbReference type="EMBL" id="BASG01000010">
    <property type="protein sequence ID" value="GAD13262.1"/>
    <property type="molecule type" value="Genomic_DNA"/>
</dbReference>
<organism evidence="1 2">
    <name type="scientific">Geobacillus kaustophilus GBlys</name>
    <dbReference type="NCBI Taxonomy" id="1337888"/>
    <lineage>
        <taxon>Bacteria</taxon>
        <taxon>Bacillati</taxon>
        <taxon>Bacillota</taxon>
        <taxon>Bacilli</taxon>
        <taxon>Bacillales</taxon>
        <taxon>Anoxybacillaceae</taxon>
        <taxon>Geobacillus</taxon>
        <taxon>Geobacillus thermoleovorans group</taxon>
    </lineage>
</organism>
<protein>
    <recommendedName>
        <fullName evidence="3">CxxH/CxxC protein</fullName>
    </recommendedName>
</protein>
<comment type="caution">
    <text evidence="1">The sequence shown here is derived from an EMBL/GenBank/DDBJ whole genome shotgun (WGS) entry which is preliminary data.</text>
</comment>
<dbReference type="NCBIfam" id="TIGR04129">
    <property type="entry name" value="CxxH_BA5709"/>
    <property type="match status" value="1"/>
</dbReference>
<sequence>MEGAKTLLLFSTRRGARMMIFTCEEHVDIAIDQYVDETEQAPDLLPVDNSEKQCYFCSKQAVYVVGG</sequence>
<gene>
    <name evidence="1" type="ORF">GBL_1479</name>
</gene>
<evidence type="ECO:0000313" key="2">
    <source>
        <dbReference type="Proteomes" id="UP000016424"/>
    </source>
</evidence>
<dbReference type="InterPro" id="IPR025626">
    <property type="entry name" value="YyzF"/>
</dbReference>
<dbReference type="Pfam" id="PF14116">
    <property type="entry name" value="YyzF"/>
    <property type="match status" value="1"/>
</dbReference>